<dbReference type="InterPro" id="IPR001821">
    <property type="entry name" value="NiFe_hydrogenase_ssu"/>
</dbReference>
<dbReference type="Gene3D" id="4.10.480.10">
    <property type="entry name" value="Cytochrome-c3 hydrogenase, C-terminal domain"/>
    <property type="match status" value="1"/>
</dbReference>
<keyword evidence="9" id="KW-0560">Oxidoreductase</keyword>
<dbReference type="Proteomes" id="UP001597201">
    <property type="component" value="Unassembled WGS sequence"/>
</dbReference>
<keyword evidence="10" id="KW-0408">Iron</keyword>
<keyword evidence="12" id="KW-0472">Membrane</keyword>
<accession>A0ABW3XYN8</accession>
<evidence type="ECO:0000259" key="14">
    <source>
        <dbReference type="Pfam" id="PF14720"/>
    </source>
</evidence>
<dbReference type="InterPro" id="IPR019546">
    <property type="entry name" value="TAT_signal_bac_arc"/>
</dbReference>
<evidence type="ECO:0000256" key="1">
    <source>
        <dbReference type="ARBA" id="ARBA00001966"/>
    </source>
</evidence>
<dbReference type="Pfam" id="PF01058">
    <property type="entry name" value="Oxidored_q6"/>
    <property type="match status" value="1"/>
</dbReference>
<evidence type="ECO:0000256" key="7">
    <source>
        <dbReference type="ARBA" id="ARBA00022723"/>
    </source>
</evidence>
<keyword evidence="11" id="KW-0411">Iron-sulfur</keyword>
<dbReference type="NCBIfam" id="TIGR01409">
    <property type="entry name" value="TAT_signal_seq"/>
    <property type="match status" value="1"/>
</dbReference>
<evidence type="ECO:0000259" key="13">
    <source>
        <dbReference type="Pfam" id="PF01058"/>
    </source>
</evidence>
<reference evidence="16" key="1">
    <citation type="journal article" date="2019" name="Int. J. Syst. Evol. Microbiol.">
        <title>The Global Catalogue of Microorganisms (GCM) 10K type strain sequencing project: providing services to taxonomists for standard genome sequencing and annotation.</title>
        <authorList>
            <consortium name="The Broad Institute Genomics Platform"/>
            <consortium name="The Broad Institute Genome Sequencing Center for Infectious Disease"/>
            <person name="Wu L."/>
            <person name="Ma J."/>
        </authorList>
    </citation>
    <scope>NUCLEOTIDE SEQUENCE [LARGE SCALE GENOMIC DNA]</scope>
    <source>
        <strain evidence="16">CCUG 61485</strain>
    </source>
</reference>
<dbReference type="Pfam" id="PF14720">
    <property type="entry name" value="NiFe_hyd_SSU_C"/>
    <property type="match status" value="1"/>
</dbReference>
<organism evidence="15 16">
    <name type="scientific">Namhaeicola litoreus</name>
    <dbReference type="NCBI Taxonomy" id="1052145"/>
    <lineage>
        <taxon>Bacteria</taxon>
        <taxon>Pseudomonadati</taxon>
        <taxon>Bacteroidota</taxon>
        <taxon>Flavobacteriia</taxon>
        <taxon>Flavobacteriales</taxon>
        <taxon>Flavobacteriaceae</taxon>
        <taxon>Namhaeicola</taxon>
    </lineage>
</organism>
<evidence type="ECO:0000256" key="8">
    <source>
        <dbReference type="ARBA" id="ARBA00022729"/>
    </source>
</evidence>
<evidence type="ECO:0000256" key="11">
    <source>
        <dbReference type="ARBA" id="ARBA00023014"/>
    </source>
</evidence>
<keyword evidence="6" id="KW-0004">4Fe-4S</keyword>
<comment type="caution">
    <text evidence="15">The sequence shown here is derived from an EMBL/GenBank/DDBJ whole genome shotgun (WGS) entry which is preliminary data.</text>
</comment>
<sequence>MATKTEVKETYYESIIKQGYSRRDFMKFATYITAYMGLSNSMVGQVAKSLESTYRLPVIWEHFQECTCCSESFIRSNHPIVADIILDKISLDYTLTLMAASGHQAEAAKHATMEKYKGEYILCVEGSVPMGADGNYCCIAGRSAKDQLLEAAEGAKAIIAWGSCASNGCVQAAKPNPTNATPIHKIIKNKPIIRVPGCPPIGEVMAGVIVHVVAFGRLPELDRLGRPKAFYAKRVHDSCYRRPYYDAGLFAESFDDQNAKDGYCLYKLGCKGPMTYNACGTIKWNNGVSYPIQSGHGCIGCSEANFWDNGPFYERLTNVPGFTIENNADKIGKVAAGALAGGIALHAVAANVSKRKELKDRTSRGKSNLDNLDS</sequence>
<protein>
    <submittedName>
        <fullName evidence="15">Hydrogenase small subunit</fullName>
    </submittedName>
</protein>
<comment type="subcellular location">
    <subcellularLocation>
        <location evidence="2">Cell membrane</location>
    </subcellularLocation>
</comment>
<comment type="similarity">
    <text evidence="3">Belongs to the [NiFe]/[NiFeSe] hydrogenase small subunit family.</text>
</comment>
<dbReference type="NCBIfam" id="TIGR00391">
    <property type="entry name" value="hydA"/>
    <property type="match status" value="1"/>
</dbReference>
<dbReference type="PANTHER" id="PTHR30013">
    <property type="entry name" value="NIFE / NIFESE HYDROGENASE SMALL SUBUNIT FAMILY MEMBER"/>
    <property type="match status" value="1"/>
</dbReference>
<evidence type="ECO:0000313" key="15">
    <source>
        <dbReference type="EMBL" id="MFD1314708.1"/>
    </source>
</evidence>
<dbReference type="PANTHER" id="PTHR30013:SF6">
    <property type="entry name" value="HYDROGENASE-1 SMALL CHAIN"/>
    <property type="match status" value="1"/>
</dbReference>
<feature type="domain" description="NADH:ubiquinone oxidoreductase-like 20kDa subunit" evidence="13">
    <location>
        <begin position="66"/>
        <end position="211"/>
    </location>
</feature>
<evidence type="ECO:0000256" key="12">
    <source>
        <dbReference type="ARBA" id="ARBA00023136"/>
    </source>
</evidence>
<keyword evidence="8" id="KW-0732">Signal</keyword>
<keyword evidence="5" id="KW-1003">Cell membrane</keyword>
<feature type="domain" description="Cytochrome-c3 hydrogenase C-terminal" evidence="14">
    <location>
        <begin position="231"/>
        <end position="312"/>
    </location>
</feature>
<dbReference type="EMBL" id="JBHTMY010000002">
    <property type="protein sequence ID" value="MFD1314708.1"/>
    <property type="molecule type" value="Genomic_DNA"/>
</dbReference>
<dbReference type="PIRSF" id="PIRSF000310">
    <property type="entry name" value="NiFe_hyd_ssu"/>
    <property type="match status" value="1"/>
</dbReference>
<evidence type="ECO:0000256" key="6">
    <source>
        <dbReference type="ARBA" id="ARBA00022485"/>
    </source>
</evidence>
<dbReference type="SUPFAM" id="SSF56770">
    <property type="entry name" value="HydA/Nqo6-like"/>
    <property type="match status" value="1"/>
</dbReference>
<evidence type="ECO:0000256" key="3">
    <source>
        <dbReference type="ARBA" id="ARBA00006605"/>
    </source>
</evidence>
<name>A0ABW3XYN8_9FLAO</name>
<dbReference type="InterPro" id="IPR037024">
    <property type="entry name" value="NiFe_Hase_small_N_sf"/>
</dbReference>
<comment type="cofactor">
    <cofactor evidence="1">
        <name>[4Fe-4S] cluster</name>
        <dbReference type="ChEBI" id="CHEBI:49883"/>
    </cofactor>
</comment>
<keyword evidence="7" id="KW-0479">Metal-binding</keyword>
<evidence type="ECO:0000256" key="10">
    <source>
        <dbReference type="ARBA" id="ARBA00023004"/>
    </source>
</evidence>
<dbReference type="RefSeq" id="WP_377176574.1">
    <property type="nucleotide sequence ID" value="NZ_JBHTMY010000002.1"/>
</dbReference>
<comment type="subunit">
    <text evidence="4">Heterodimer of a large and a small subunit.</text>
</comment>
<dbReference type="InterPro" id="IPR027394">
    <property type="entry name" value="Cytochrome-c3_hydrogenase_C"/>
</dbReference>
<evidence type="ECO:0000256" key="5">
    <source>
        <dbReference type="ARBA" id="ARBA00022475"/>
    </source>
</evidence>
<evidence type="ECO:0000313" key="16">
    <source>
        <dbReference type="Proteomes" id="UP001597201"/>
    </source>
</evidence>
<dbReference type="Gene3D" id="3.40.50.700">
    <property type="entry name" value="NADH:ubiquinone oxidoreductase-like, 20kDa subunit"/>
    <property type="match status" value="1"/>
</dbReference>
<dbReference type="InterPro" id="IPR037148">
    <property type="entry name" value="NiFe-Hase_small_C_sf"/>
</dbReference>
<keyword evidence="16" id="KW-1185">Reference proteome</keyword>
<dbReference type="PRINTS" id="PR00614">
    <property type="entry name" value="NIHGNASESMLL"/>
</dbReference>
<evidence type="ECO:0000256" key="4">
    <source>
        <dbReference type="ARBA" id="ARBA00011771"/>
    </source>
</evidence>
<evidence type="ECO:0000256" key="9">
    <source>
        <dbReference type="ARBA" id="ARBA00023002"/>
    </source>
</evidence>
<gene>
    <name evidence="15" type="ORF">ACFQ39_03695</name>
</gene>
<dbReference type="InterPro" id="IPR006137">
    <property type="entry name" value="NADH_UbQ_OxRdtase-like_20kDa"/>
</dbReference>
<proteinExistence type="inferred from homology"/>
<evidence type="ECO:0000256" key="2">
    <source>
        <dbReference type="ARBA" id="ARBA00004236"/>
    </source>
</evidence>